<dbReference type="RefSeq" id="XP_006815398.1">
    <property type="nucleotide sequence ID" value="XM_006815335.1"/>
</dbReference>
<dbReference type="Pfam" id="PF13516">
    <property type="entry name" value="LRR_6"/>
    <property type="match status" value="1"/>
</dbReference>
<evidence type="ECO:0000313" key="5">
    <source>
        <dbReference type="Proteomes" id="UP000694865"/>
    </source>
</evidence>
<dbReference type="PROSITE" id="PS51450">
    <property type="entry name" value="LRR"/>
    <property type="match status" value="5"/>
</dbReference>
<evidence type="ECO:0000256" key="4">
    <source>
        <dbReference type="SAM" id="MobiDB-lite"/>
    </source>
</evidence>
<feature type="coiled-coil region" evidence="3">
    <location>
        <begin position="568"/>
        <end position="595"/>
    </location>
</feature>
<feature type="compositionally biased region" description="Polar residues" evidence="4">
    <location>
        <begin position="415"/>
        <end position="425"/>
    </location>
</feature>
<accession>A0ABM0M5V7</accession>
<sequence>MERKGLAVKLTGLSEDIVDLNTPHEVVLIDANIYSLRDVPLGGHVQTLNLHYNHITKIENLHHLRTLKHLDLSSNQITELEGLESLHSLKTLNVSCNRICVIKGLSALGSLKKLNLSYNQISDLSGLVELHGPNYQLTHLNLHGNHIQSVNHLVECVVGCIRLSHLTLMHDGRGNPVCQLPGYRSGVINSVPQLEILDGLDRNGEVANGDSGLSDIPGLEDYLEYLDSSDKQDNLLPLAFPKIDEALQQFRQRGCVSTDQSSTTDQEDMEIRIKATRMSPRFKSKPIPEKKVTTDHEVRIEKLEQELAQFLCVKDDNNKRGKGGETDTTESISSPEDSRHRYISNRKKNLLAAQRDVSTDESSKPSDTKGKKLRTSRIPTHSHQKKTVPAKPVKTARPKGSSNSTQVSSSPPSAGEQQTRRPTTVQDDEDKLCLMQELDNERERRWKAEQAARKLVDHIKEIQSKGSEQREVQDVAIETSTRLKQALVREREEKNRLEKLVSELEERVSKLTEKLESSQDSEESQRKALRAMETTATKIESEKIEQLAHERKKTQDYQMKAVAASREVDLLRNMVKKHEGKIQQLQELLASREQDHRHNMKNKYSLESRELQDVLTKAVNSEREKHELDVRLYKEKVDVLTHQYADLEDEFRLALQIEANRFKEVQEAFEKVSEESAQHKQAMVTLHDKEQKCSALVTELTSMVKEQKGRLSELSRSKQEALAEAKERLQTVEAHLDEARRRMVQMEMLKQEKTKLQAQITAQESLIEGLRVEKRLWSQELAQQGASLAQDRGRLDARVDALAAEVSSLKKQQERDQDALRIKCKMIEDQTETIKKLKEGLIERDAEIKEARDDSIKMQKSLEEQLSEEKITNQDLQDSVERLTERKEGLKQQLADTQIELDESRKAHQTLDKKWKDRAELIGTLEAQVKKVKENYDEKEKKLTKERDNAVSAEK</sequence>
<feature type="coiled-coil region" evidence="3">
    <location>
        <begin position="810"/>
        <end position="949"/>
    </location>
</feature>
<dbReference type="Gene3D" id="1.10.287.1490">
    <property type="match status" value="1"/>
</dbReference>
<feature type="region of interest" description="Disordered" evidence="4">
    <location>
        <begin position="316"/>
        <end position="431"/>
    </location>
</feature>
<name>A0ABM0M5V7_SACKO</name>
<dbReference type="InterPro" id="IPR050836">
    <property type="entry name" value="SDS22/Internalin_LRR"/>
</dbReference>
<keyword evidence="2" id="KW-0677">Repeat</keyword>
<keyword evidence="1" id="KW-0433">Leucine-rich repeat</keyword>
<dbReference type="Proteomes" id="UP000694865">
    <property type="component" value="Unplaced"/>
</dbReference>
<feature type="coiled-coil region" evidence="3">
    <location>
        <begin position="480"/>
        <end position="521"/>
    </location>
</feature>
<dbReference type="InterPro" id="IPR025875">
    <property type="entry name" value="Leu-rich_rpt_4"/>
</dbReference>
<dbReference type="InterPro" id="IPR032675">
    <property type="entry name" value="LRR_dom_sf"/>
</dbReference>
<dbReference type="PANTHER" id="PTHR46652:SF8">
    <property type="entry name" value="LEUCINE RICH REPEAT CONTAINING 23"/>
    <property type="match status" value="1"/>
</dbReference>
<feature type="compositionally biased region" description="Basic and acidic residues" evidence="4">
    <location>
        <begin position="357"/>
        <end position="370"/>
    </location>
</feature>
<reference evidence="6" key="1">
    <citation type="submission" date="2025-08" db="UniProtKB">
        <authorList>
            <consortium name="RefSeq"/>
        </authorList>
    </citation>
    <scope>IDENTIFICATION</scope>
    <source>
        <tissue evidence="6">Testes</tissue>
    </source>
</reference>
<feature type="coiled-coil region" evidence="3">
    <location>
        <begin position="704"/>
        <end position="773"/>
    </location>
</feature>
<evidence type="ECO:0000313" key="6">
    <source>
        <dbReference type="RefSeq" id="XP_006815398.1"/>
    </source>
</evidence>
<feature type="compositionally biased region" description="Low complexity" evidence="4">
    <location>
        <begin position="401"/>
        <end position="413"/>
    </location>
</feature>
<keyword evidence="5" id="KW-1185">Reference proteome</keyword>
<dbReference type="InterPro" id="IPR001611">
    <property type="entry name" value="Leu-rich_rpt"/>
</dbReference>
<feature type="compositionally biased region" description="Basic and acidic residues" evidence="4">
    <location>
        <begin position="316"/>
        <end position="325"/>
    </location>
</feature>
<dbReference type="InterPro" id="IPR003591">
    <property type="entry name" value="Leu-rich_rpt_typical-subtyp"/>
</dbReference>
<protein>
    <submittedName>
        <fullName evidence="6">Leucine-rich repeat and coiled-coil domain-containing protein 1-like</fullName>
    </submittedName>
</protein>
<evidence type="ECO:0000256" key="3">
    <source>
        <dbReference type="SAM" id="Coils"/>
    </source>
</evidence>
<gene>
    <name evidence="6" type="primary">LOC100371307</name>
</gene>
<dbReference type="GeneID" id="100371307"/>
<dbReference type="PANTHER" id="PTHR46652">
    <property type="entry name" value="LEUCINE-RICH REPEAT AND IQ DOMAIN-CONTAINING PROTEIN 1-RELATED"/>
    <property type="match status" value="1"/>
</dbReference>
<keyword evidence="3" id="KW-0175">Coiled coil</keyword>
<proteinExistence type="predicted"/>
<dbReference type="SMART" id="SM00369">
    <property type="entry name" value="LRR_TYP"/>
    <property type="match status" value="2"/>
</dbReference>
<organism evidence="5 6">
    <name type="scientific">Saccoglossus kowalevskii</name>
    <name type="common">Acorn worm</name>
    <dbReference type="NCBI Taxonomy" id="10224"/>
    <lineage>
        <taxon>Eukaryota</taxon>
        <taxon>Metazoa</taxon>
        <taxon>Hemichordata</taxon>
        <taxon>Enteropneusta</taxon>
        <taxon>Harrimaniidae</taxon>
        <taxon>Saccoglossus</taxon>
    </lineage>
</organism>
<dbReference type="Pfam" id="PF12799">
    <property type="entry name" value="LRR_4"/>
    <property type="match status" value="1"/>
</dbReference>
<evidence type="ECO:0000256" key="1">
    <source>
        <dbReference type="ARBA" id="ARBA00022614"/>
    </source>
</evidence>
<dbReference type="SUPFAM" id="SSF52075">
    <property type="entry name" value="Outer arm dynein light chain 1"/>
    <property type="match status" value="1"/>
</dbReference>
<evidence type="ECO:0000256" key="2">
    <source>
        <dbReference type="ARBA" id="ARBA00022737"/>
    </source>
</evidence>
<dbReference type="SMART" id="SM00365">
    <property type="entry name" value="LRR_SD22"/>
    <property type="match status" value="4"/>
</dbReference>
<dbReference type="Gene3D" id="3.80.10.10">
    <property type="entry name" value="Ribonuclease Inhibitor"/>
    <property type="match status" value="2"/>
</dbReference>
<feature type="compositionally biased region" description="Basic residues" evidence="4">
    <location>
        <begin position="371"/>
        <end position="388"/>
    </location>
</feature>